<protein>
    <submittedName>
        <fullName evidence="1">Uncharacterized protein</fullName>
    </submittedName>
</protein>
<dbReference type="EMBL" id="MU971418">
    <property type="protein sequence ID" value="KAK9235380.1"/>
    <property type="molecule type" value="Genomic_DNA"/>
</dbReference>
<comment type="caution">
    <text evidence="1">The sequence shown here is derived from an EMBL/GenBank/DDBJ whole genome shotgun (WGS) entry which is preliminary data.</text>
</comment>
<evidence type="ECO:0000313" key="2">
    <source>
        <dbReference type="Proteomes" id="UP001433508"/>
    </source>
</evidence>
<reference evidence="2" key="1">
    <citation type="journal article" date="2024" name="Front. Bioeng. Biotechnol.">
        <title>Genome-scale model development and genomic sequencing of the oleaginous clade Lipomyces.</title>
        <authorList>
            <person name="Czajka J.J."/>
            <person name="Han Y."/>
            <person name="Kim J."/>
            <person name="Mondo S.J."/>
            <person name="Hofstad B.A."/>
            <person name="Robles A."/>
            <person name="Haridas S."/>
            <person name="Riley R."/>
            <person name="LaButti K."/>
            <person name="Pangilinan J."/>
            <person name="Andreopoulos W."/>
            <person name="Lipzen A."/>
            <person name="Yan J."/>
            <person name="Wang M."/>
            <person name="Ng V."/>
            <person name="Grigoriev I.V."/>
            <person name="Spatafora J.W."/>
            <person name="Magnuson J.K."/>
            <person name="Baker S.E."/>
            <person name="Pomraning K.R."/>
        </authorList>
    </citation>
    <scope>NUCLEOTIDE SEQUENCE [LARGE SCALE GENOMIC DNA]</scope>
    <source>
        <strain evidence="2">CBS 7786</strain>
    </source>
</reference>
<gene>
    <name evidence="1" type="ORF">V1525DRAFT_271414</name>
</gene>
<sequence>MKAIKRVALCTAVAIPERVCRVPSLLMAMYPRRSRPPSDDDLRSSSLLSSLAKPARPHRTKVNPPHPAGVSSSMYLDNAHADKSESFSTSLTAMVPIFGRSIAVSRLKSRHSWHSKFLQSDLRHLIDPLIVRDGEEFSMEEYERLCCQEVKLKYLRLYRATPAFDPSTMLAGPQAPPVAPYVLWLWLGNGTAVNADIPKRWYSF</sequence>
<accession>A0ACC3SVF4</accession>
<name>A0ACC3SVF4_LIPKO</name>
<keyword evidence="2" id="KW-1185">Reference proteome</keyword>
<proteinExistence type="predicted"/>
<organism evidence="1 2">
    <name type="scientific">Lipomyces kononenkoae</name>
    <name type="common">Yeast</name>
    <dbReference type="NCBI Taxonomy" id="34357"/>
    <lineage>
        <taxon>Eukaryota</taxon>
        <taxon>Fungi</taxon>
        <taxon>Dikarya</taxon>
        <taxon>Ascomycota</taxon>
        <taxon>Saccharomycotina</taxon>
        <taxon>Lipomycetes</taxon>
        <taxon>Lipomycetales</taxon>
        <taxon>Lipomycetaceae</taxon>
        <taxon>Lipomyces</taxon>
    </lineage>
</organism>
<dbReference type="Proteomes" id="UP001433508">
    <property type="component" value="Unassembled WGS sequence"/>
</dbReference>
<evidence type="ECO:0000313" key="1">
    <source>
        <dbReference type="EMBL" id="KAK9235380.1"/>
    </source>
</evidence>